<sequence length="188" mass="22026">MKKWEVYVVVILLFVHLAASRVESMFGEERTVKITNKLDGGLKLTLHCKSKDDDLGVQTLAPNNSWSFNGESHWFDIYIDDRDRVTDNPCYLCWWNINRSFPCRLDENTNRFDQCYDWNKTNYISNRLGGGLTLILYCKSKNNDFRVRTLAPDSSWSFDFRPNIFGTTLFYCRLMGAPEAHSFDIYND</sequence>
<dbReference type="Proteomes" id="UP000823674">
    <property type="component" value="Chromosome A02"/>
</dbReference>
<organism evidence="7 8">
    <name type="scientific">Brassica rapa subsp. trilocularis</name>
    <dbReference type="NCBI Taxonomy" id="1813537"/>
    <lineage>
        <taxon>Eukaryota</taxon>
        <taxon>Viridiplantae</taxon>
        <taxon>Streptophyta</taxon>
        <taxon>Embryophyta</taxon>
        <taxon>Tracheophyta</taxon>
        <taxon>Spermatophyta</taxon>
        <taxon>Magnoliopsida</taxon>
        <taxon>eudicotyledons</taxon>
        <taxon>Gunneridae</taxon>
        <taxon>Pentapetalae</taxon>
        <taxon>rosids</taxon>
        <taxon>malvids</taxon>
        <taxon>Brassicales</taxon>
        <taxon>Brassicaceae</taxon>
        <taxon>Brassiceae</taxon>
        <taxon>Brassica</taxon>
    </lineage>
</organism>
<evidence type="ECO:0000256" key="1">
    <source>
        <dbReference type="ARBA" id="ARBA00004613"/>
    </source>
</evidence>
<gene>
    <name evidence="7" type="primary">A02g503730.1_BraROA</name>
    <name evidence="7" type="ORF">IGI04_006204</name>
</gene>
<feature type="signal peptide" evidence="6">
    <location>
        <begin position="1"/>
        <end position="20"/>
    </location>
</feature>
<keyword evidence="3 6" id="KW-0713">Self-incompatibility</keyword>
<keyword evidence="4 6" id="KW-0964">Secreted</keyword>
<comment type="similarity">
    <text evidence="2 6">Belongs to the plant self-incompatibility (S1) protein family.</text>
</comment>
<evidence type="ECO:0000256" key="4">
    <source>
        <dbReference type="ARBA" id="ARBA00022525"/>
    </source>
</evidence>
<evidence type="ECO:0000256" key="6">
    <source>
        <dbReference type="RuleBase" id="RU367044"/>
    </source>
</evidence>
<evidence type="ECO:0000313" key="7">
    <source>
        <dbReference type="EMBL" id="KAG5409885.1"/>
    </source>
</evidence>
<reference evidence="7 8" key="1">
    <citation type="submission" date="2021-03" db="EMBL/GenBank/DDBJ databases">
        <authorList>
            <person name="King G.J."/>
            <person name="Bancroft I."/>
            <person name="Baten A."/>
            <person name="Bloomfield J."/>
            <person name="Borpatragohain P."/>
            <person name="He Z."/>
            <person name="Irish N."/>
            <person name="Irwin J."/>
            <person name="Liu K."/>
            <person name="Mauleon R.P."/>
            <person name="Moore J."/>
            <person name="Morris R."/>
            <person name="Ostergaard L."/>
            <person name="Wang B."/>
            <person name="Wells R."/>
        </authorList>
    </citation>
    <scope>NUCLEOTIDE SEQUENCE [LARGE SCALE GENOMIC DNA]</scope>
    <source>
        <strain evidence="7">R-o-18</strain>
        <tissue evidence="7">Leaf</tissue>
    </source>
</reference>
<dbReference type="Pfam" id="PF05938">
    <property type="entry name" value="Self-incomp_S1"/>
    <property type="match status" value="2"/>
</dbReference>
<comment type="caution">
    <text evidence="7">The sequence shown here is derived from an EMBL/GenBank/DDBJ whole genome shotgun (WGS) entry which is preliminary data.</text>
</comment>
<dbReference type="EMBL" id="JADBGQ010000002">
    <property type="protein sequence ID" value="KAG5409885.1"/>
    <property type="molecule type" value="Genomic_DNA"/>
</dbReference>
<keyword evidence="5 6" id="KW-0732">Signal</keyword>
<accession>A0ABQ7NIL2</accession>
<keyword evidence="8" id="KW-1185">Reference proteome</keyword>
<dbReference type="PANTHER" id="PTHR31232">
    <property type="match status" value="1"/>
</dbReference>
<evidence type="ECO:0000256" key="5">
    <source>
        <dbReference type="ARBA" id="ARBA00022729"/>
    </source>
</evidence>
<proteinExistence type="inferred from homology"/>
<protein>
    <recommendedName>
        <fullName evidence="6">S-protein homolog</fullName>
    </recommendedName>
</protein>
<feature type="chain" id="PRO_5044996925" description="S-protein homolog" evidence="6">
    <location>
        <begin position="21"/>
        <end position="188"/>
    </location>
</feature>
<comment type="subcellular location">
    <subcellularLocation>
        <location evidence="1 6">Secreted</location>
    </subcellularLocation>
</comment>
<dbReference type="PANTHER" id="PTHR31232:SF157">
    <property type="entry name" value="S-PROTEIN HOMOLOG"/>
    <property type="match status" value="1"/>
</dbReference>
<evidence type="ECO:0000256" key="3">
    <source>
        <dbReference type="ARBA" id="ARBA00022471"/>
    </source>
</evidence>
<name>A0ABQ7NIL2_BRACM</name>
<evidence type="ECO:0000313" key="8">
    <source>
        <dbReference type="Proteomes" id="UP000823674"/>
    </source>
</evidence>
<dbReference type="InterPro" id="IPR010264">
    <property type="entry name" value="Self-incomp_S1"/>
</dbReference>
<evidence type="ECO:0000256" key="2">
    <source>
        <dbReference type="ARBA" id="ARBA00005581"/>
    </source>
</evidence>